<feature type="region of interest" description="Disordered" evidence="1">
    <location>
        <begin position="328"/>
        <end position="416"/>
    </location>
</feature>
<feature type="compositionally biased region" description="Basic and acidic residues" evidence="1">
    <location>
        <begin position="810"/>
        <end position="821"/>
    </location>
</feature>
<feature type="compositionally biased region" description="Pro residues" evidence="1">
    <location>
        <begin position="151"/>
        <end position="170"/>
    </location>
</feature>
<dbReference type="EMBL" id="NPIC01000001">
    <property type="protein sequence ID" value="RDL42173.1"/>
    <property type="molecule type" value="Genomic_DNA"/>
</dbReference>
<gene>
    <name evidence="2" type="ORF">BP5553_02152</name>
</gene>
<feature type="compositionally biased region" description="Polar residues" evidence="1">
    <location>
        <begin position="843"/>
        <end position="886"/>
    </location>
</feature>
<protein>
    <submittedName>
        <fullName evidence="2">Uncharacterized protein</fullName>
    </submittedName>
</protein>
<feature type="compositionally biased region" description="Basic and acidic residues" evidence="1">
    <location>
        <begin position="90"/>
        <end position="121"/>
    </location>
</feature>
<dbReference type="GeneID" id="43595001"/>
<feature type="compositionally biased region" description="Polar residues" evidence="1">
    <location>
        <begin position="43"/>
        <end position="53"/>
    </location>
</feature>
<dbReference type="STRING" id="2656787.A0A370U357"/>
<evidence type="ECO:0000313" key="3">
    <source>
        <dbReference type="Proteomes" id="UP000254866"/>
    </source>
</evidence>
<feature type="compositionally biased region" description="Basic and acidic residues" evidence="1">
    <location>
        <begin position="933"/>
        <end position="956"/>
    </location>
</feature>
<feature type="compositionally biased region" description="Polar residues" evidence="1">
    <location>
        <begin position="744"/>
        <end position="769"/>
    </location>
</feature>
<dbReference type="Proteomes" id="UP000254866">
    <property type="component" value="Unassembled WGS sequence"/>
</dbReference>
<comment type="caution">
    <text evidence="2">The sequence shown here is derived from an EMBL/GenBank/DDBJ whole genome shotgun (WGS) entry which is preliminary data.</text>
</comment>
<feature type="compositionally biased region" description="Polar residues" evidence="1">
    <location>
        <begin position="917"/>
        <end position="927"/>
    </location>
</feature>
<dbReference type="RefSeq" id="XP_031874829.1">
    <property type="nucleotide sequence ID" value="XM_032010775.1"/>
</dbReference>
<feature type="compositionally biased region" description="Pro residues" evidence="1">
    <location>
        <begin position="388"/>
        <end position="411"/>
    </location>
</feature>
<feature type="region of interest" description="Disordered" evidence="1">
    <location>
        <begin position="627"/>
        <end position="657"/>
    </location>
</feature>
<feature type="region of interest" description="Disordered" evidence="1">
    <location>
        <begin position="684"/>
        <end position="966"/>
    </location>
</feature>
<evidence type="ECO:0000256" key="1">
    <source>
        <dbReference type="SAM" id="MobiDB-lite"/>
    </source>
</evidence>
<dbReference type="Gene3D" id="3.30.160.60">
    <property type="entry name" value="Classic Zinc Finger"/>
    <property type="match status" value="1"/>
</dbReference>
<keyword evidence="3" id="KW-1185">Reference proteome</keyword>
<feature type="compositionally biased region" description="Basic and acidic residues" evidence="1">
    <location>
        <begin position="627"/>
        <end position="642"/>
    </location>
</feature>
<feature type="compositionally biased region" description="Low complexity" evidence="1">
    <location>
        <begin position="54"/>
        <end position="69"/>
    </location>
</feature>
<feature type="compositionally biased region" description="Low complexity" evidence="1">
    <location>
        <begin position="560"/>
        <end position="569"/>
    </location>
</feature>
<feature type="region of interest" description="Disordered" evidence="1">
    <location>
        <begin position="485"/>
        <end position="608"/>
    </location>
</feature>
<dbReference type="OrthoDB" id="37886at2759"/>
<proteinExistence type="predicted"/>
<feature type="compositionally biased region" description="Polar residues" evidence="1">
    <location>
        <begin position="489"/>
        <end position="503"/>
    </location>
</feature>
<feature type="compositionally biased region" description="Polar residues" evidence="1">
    <location>
        <begin position="528"/>
        <end position="545"/>
    </location>
</feature>
<feature type="compositionally biased region" description="Polar residues" evidence="1">
    <location>
        <begin position="643"/>
        <end position="654"/>
    </location>
</feature>
<name>A0A370U357_9HELO</name>
<sequence length="966" mass="105481">MSIAESRPADGDVSMSDAHVVAQEDVSRRNPPHVTKDGDHHVNVNSGSGNPVKSPSQDQSQQLSSISPPGETGAAQEDAGQDKIGCASEDSGKDEKNRVTENGRNDHNDKPQENIEKEKHSNNGYIGINGNTADTGNPKRTESPRELAPNNHPPSPLPAYEPSHTTPPPVRTTSESIKSDKEKARLQEALSQTSPSIAQRVFRDQWRVLLFAGYDENHISFLLRCLLKNSTHPILDRIRRDDSLFKGPLLETAVTKQPVFSKVLNNATPAQLQEYVPQHVLDAAFERRLESIDGRTLLNWLAAHRRLGYEQKDIIDRYDESVVPVLSPVAPSQGDLHMRDAPRLDPSPFTMVHFGGPPVPSQPVVDQYVGQPRPPPQSQPQPQSQSQPRPPPPQQPQPQLQPQPQPRPQPPGAMICPYCQRHFKDRSGYNYHVHKKVCEKEAPDGSWKWMCTMCAQGFTTKQGRDYHELKGVCRDCDIAPATARPAKTTGMSRSPMPSQTSFSAAPIARPPFTNQPVESNPAPIPQVGQGQQAQHPSTSQNTPQSKFVPLAQQPPPPQSSGPGQSAQQSRTPGAPSIPRPPLYTPLGRSKKEVPQDIRQSPSQLPPDVLAALNREILEEDRRYEKAVAEADKMKDPKARDQRLTSLKNGNASKKSQIRKRYGVSLRLRERDKQAMRPSVHKNRIEGFRAVEPPRSSNPQVVVPTTGFSPINASRRPGPSPINVPQRSGAVNGYGSPYGAPPPRSSSRAQMSPYNPTSSSQPETSPYQQNAHRDGSRAAIPPITASGAAVPRNHRYMSQDQVPTAAFGKRRREDDDGGHDPRPPAQPPTFDAILYQGPPPKRPATSTSPKLSSTPQQHTHTENTPGMASPASSKMETMQTNKSTSASPRAGARVSDSRSMAANASDPPGQDTEMNDANPVQVSVSDSAPVSEATNHRETKAKTADSAKKDTSFRVEDGITVISSDSD</sequence>
<accession>A0A370U357</accession>
<feature type="region of interest" description="Disordered" evidence="1">
    <location>
        <begin position="1"/>
        <end position="183"/>
    </location>
</feature>
<dbReference type="AlphaFoldDB" id="A0A370U357"/>
<evidence type="ECO:0000313" key="2">
    <source>
        <dbReference type="EMBL" id="RDL42173.1"/>
    </source>
</evidence>
<organism evidence="2 3">
    <name type="scientific">Venustampulla echinocandica</name>
    <dbReference type="NCBI Taxonomy" id="2656787"/>
    <lineage>
        <taxon>Eukaryota</taxon>
        <taxon>Fungi</taxon>
        <taxon>Dikarya</taxon>
        <taxon>Ascomycota</taxon>
        <taxon>Pezizomycotina</taxon>
        <taxon>Leotiomycetes</taxon>
        <taxon>Helotiales</taxon>
        <taxon>Pleuroascaceae</taxon>
        <taxon>Venustampulla</taxon>
    </lineage>
</organism>
<reference evidence="2 3" key="1">
    <citation type="journal article" date="2018" name="IMA Fungus">
        <title>IMA Genome-F 9: Draft genome sequence of Annulohypoxylon stygium, Aspergillus mulundensis, Berkeleyomyces basicola (syn. Thielaviopsis basicola), Ceratocystis smalleyi, two Cercospora beticola strains, Coleophoma cylindrospora, Fusarium fracticaudum, Phialophora cf. hyalina, and Morchella septimelata.</title>
        <authorList>
            <person name="Wingfield B.D."/>
            <person name="Bills G.F."/>
            <person name="Dong Y."/>
            <person name="Huang W."/>
            <person name="Nel W.J."/>
            <person name="Swalarsk-Parry B.S."/>
            <person name="Vaghefi N."/>
            <person name="Wilken P.M."/>
            <person name="An Z."/>
            <person name="de Beer Z.W."/>
            <person name="De Vos L."/>
            <person name="Chen L."/>
            <person name="Duong T.A."/>
            <person name="Gao Y."/>
            <person name="Hammerbacher A."/>
            <person name="Kikkert J.R."/>
            <person name="Li Y."/>
            <person name="Li H."/>
            <person name="Li K."/>
            <person name="Li Q."/>
            <person name="Liu X."/>
            <person name="Ma X."/>
            <person name="Naidoo K."/>
            <person name="Pethybridge S.J."/>
            <person name="Sun J."/>
            <person name="Steenkamp E.T."/>
            <person name="van der Nest M.A."/>
            <person name="van Wyk S."/>
            <person name="Wingfield M.J."/>
            <person name="Xiong C."/>
            <person name="Yue Q."/>
            <person name="Zhang X."/>
        </authorList>
    </citation>
    <scope>NUCLEOTIDE SEQUENCE [LARGE SCALE GENOMIC DNA]</scope>
    <source>
        <strain evidence="2 3">BP 5553</strain>
    </source>
</reference>